<dbReference type="Pfam" id="PF12796">
    <property type="entry name" value="Ank_2"/>
    <property type="match status" value="2"/>
</dbReference>
<gene>
    <name evidence="6" type="ORF">P43SY_001374</name>
</gene>
<feature type="region of interest" description="Disordered" evidence="4">
    <location>
        <begin position="225"/>
        <end position="272"/>
    </location>
</feature>
<dbReference type="SUPFAM" id="SSF48403">
    <property type="entry name" value="Ankyrin repeat"/>
    <property type="match status" value="1"/>
</dbReference>
<dbReference type="Gene3D" id="1.25.40.20">
    <property type="entry name" value="Ankyrin repeat-containing domain"/>
    <property type="match status" value="2"/>
</dbReference>
<comment type="caution">
    <text evidence="6">The sequence shown here is derived from an EMBL/GenBank/DDBJ whole genome shotgun (WGS) entry which is preliminary data.</text>
</comment>
<keyword evidence="1" id="KW-0677">Repeat</keyword>
<dbReference type="Gene3D" id="1.10.150.50">
    <property type="entry name" value="Transcription Factor, Ets-1"/>
    <property type="match status" value="1"/>
</dbReference>
<evidence type="ECO:0000256" key="1">
    <source>
        <dbReference type="ARBA" id="ARBA00022737"/>
    </source>
</evidence>
<dbReference type="InterPro" id="IPR002110">
    <property type="entry name" value="Ankyrin_rpt"/>
</dbReference>
<feature type="compositionally biased region" description="Acidic residues" evidence="4">
    <location>
        <begin position="235"/>
        <end position="272"/>
    </location>
</feature>
<feature type="repeat" description="ANK" evidence="3">
    <location>
        <begin position="99"/>
        <end position="131"/>
    </location>
</feature>
<keyword evidence="7" id="KW-1185">Reference proteome</keyword>
<dbReference type="InterPro" id="IPR001660">
    <property type="entry name" value="SAM"/>
</dbReference>
<organism evidence="6 7">
    <name type="scientific">Pythium insidiosum</name>
    <name type="common">Pythiosis disease agent</name>
    <dbReference type="NCBI Taxonomy" id="114742"/>
    <lineage>
        <taxon>Eukaryota</taxon>
        <taxon>Sar</taxon>
        <taxon>Stramenopiles</taxon>
        <taxon>Oomycota</taxon>
        <taxon>Peronosporomycetes</taxon>
        <taxon>Pythiales</taxon>
        <taxon>Pythiaceae</taxon>
        <taxon>Pythium</taxon>
    </lineage>
</organism>
<dbReference type="InterPro" id="IPR036770">
    <property type="entry name" value="Ankyrin_rpt-contain_sf"/>
</dbReference>
<keyword evidence="2 3" id="KW-0040">ANK repeat</keyword>
<dbReference type="Pfam" id="PF00536">
    <property type="entry name" value="SAM_1"/>
    <property type="match status" value="1"/>
</dbReference>
<sequence length="272" mass="29426">MRLEDLAAADDGGLLDAGSPRGTVAWTPLQYACALGDDALVAELLAKSADASVLFDCGRTKFGYAPLHVATRFGQRHVVDQLLAKAAECRLSQPVDDAIGASALHIAVVQGDAPLVRRLLDASDSVPTTKNGTTPYELAKRLGHSEISQLLLDHEKRTRSKELLGDWLASIGMIEYAPHLHAAGFDDARFLLLHGLSDATLDAMKIDKPGHRVKLQSLYQLKEFLQVEDPRDDGSDSDSGDDSDEDQSEGDPDDSDVPLHSDDDDDNENDED</sequence>
<dbReference type="InterPro" id="IPR013761">
    <property type="entry name" value="SAM/pointed_sf"/>
</dbReference>
<dbReference type="PROSITE" id="PS50088">
    <property type="entry name" value="ANK_REPEAT"/>
    <property type="match status" value="2"/>
</dbReference>
<dbReference type="PANTHER" id="PTHR24174:SF16">
    <property type="entry name" value="CASKIN-2"/>
    <property type="match status" value="1"/>
</dbReference>
<evidence type="ECO:0000259" key="5">
    <source>
        <dbReference type="PROSITE" id="PS50105"/>
    </source>
</evidence>
<protein>
    <recommendedName>
        <fullName evidence="5">SAM domain-containing protein</fullName>
    </recommendedName>
</protein>
<evidence type="ECO:0000313" key="7">
    <source>
        <dbReference type="Proteomes" id="UP001209570"/>
    </source>
</evidence>
<reference evidence="6" key="1">
    <citation type="submission" date="2021-12" db="EMBL/GenBank/DDBJ databases">
        <title>Prjna785345.</title>
        <authorList>
            <person name="Rujirawat T."/>
            <person name="Krajaejun T."/>
        </authorList>
    </citation>
    <scope>NUCLEOTIDE SEQUENCE</scope>
    <source>
        <strain evidence="6">Pi057C3</strain>
    </source>
</reference>
<dbReference type="AlphaFoldDB" id="A0AAD5Q8W5"/>
<dbReference type="InterPro" id="IPR033635">
    <property type="entry name" value="ANKS1/Caskin"/>
</dbReference>
<dbReference type="SMART" id="SM00248">
    <property type="entry name" value="ANK"/>
    <property type="match status" value="4"/>
</dbReference>
<evidence type="ECO:0000256" key="4">
    <source>
        <dbReference type="SAM" id="MobiDB-lite"/>
    </source>
</evidence>
<dbReference type="PROSITE" id="PS50105">
    <property type="entry name" value="SAM_DOMAIN"/>
    <property type="match status" value="1"/>
</dbReference>
<accession>A0AAD5Q8W5</accession>
<dbReference type="PROSITE" id="PS50297">
    <property type="entry name" value="ANK_REP_REGION"/>
    <property type="match status" value="2"/>
</dbReference>
<dbReference type="EMBL" id="JAKCXM010000049">
    <property type="protein sequence ID" value="KAJ0405169.1"/>
    <property type="molecule type" value="Genomic_DNA"/>
</dbReference>
<proteinExistence type="predicted"/>
<name>A0AAD5Q8W5_PYTIN</name>
<evidence type="ECO:0000256" key="2">
    <source>
        <dbReference type="ARBA" id="ARBA00023043"/>
    </source>
</evidence>
<feature type="repeat" description="ANK" evidence="3">
    <location>
        <begin position="62"/>
        <end position="94"/>
    </location>
</feature>
<evidence type="ECO:0000313" key="6">
    <source>
        <dbReference type="EMBL" id="KAJ0405169.1"/>
    </source>
</evidence>
<dbReference type="SUPFAM" id="SSF47769">
    <property type="entry name" value="SAM/Pointed domain"/>
    <property type="match status" value="1"/>
</dbReference>
<dbReference type="Proteomes" id="UP001209570">
    <property type="component" value="Unassembled WGS sequence"/>
</dbReference>
<feature type="domain" description="SAM" evidence="5">
    <location>
        <begin position="159"/>
        <end position="215"/>
    </location>
</feature>
<evidence type="ECO:0000256" key="3">
    <source>
        <dbReference type="PROSITE-ProRule" id="PRU00023"/>
    </source>
</evidence>
<dbReference type="PANTHER" id="PTHR24174">
    <property type="entry name" value="ANKYRIN REPEAT AND STERILE ALPHA MOTIF DOMAIN-CONTAINING PROTEIN 1"/>
    <property type="match status" value="1"/>
</dbReference>